<gene>
    <name evidence="1" type="ORF">JOF53_003066</name>
</gene>
<name>A0ABS5AC94_9PSEU</name>
<dbReference type="EMBL" id="JAGIOO010000001">
    <property type="protein sequence ID" value="MBP2474194.1"/>
    <property type="molecule type" value="Genomic_DNA"/>
</dbReference>
<evidence type="ECO:0000313" key="1">
    <source>
        <dbReference type="EMBL" id="MBP2474194.1"/>
    </source>
</evidence>
<organism evidence="1 2">
    <name type="scientific">Crossiella equi</name>
    <dbReference type="NCBI Taxonomy" id="130796"/>
    <lineage>
        <taxon>Bacteria</taxon>
        <taxon>Bacillati</taxon>
        <taxon>Actinomycetota</taxon>
        <taxon>Actinomycetes</taxon>
        <taxon>Pseudonocardiales</taxon>
        <taxon>Pseudonocardiaceae</taxon>
        <taxon>Crossiella</taxon>
    </lineage>
</organism>
<sequence length="203" mass="21079">MSRGDSHDLAERAQLLRNLAEVANLGTIEDTIRMGMGQLGALTGDPDRVLDLAAAYRTAAGALAEAGAELSGEYSEVSWTGSAAGEAVGTIRAEATRLAEDAEVLTAVATHLTAHADRLRQAQRTHDHLHQRLVDLEHSISLVRPLLTLDAVAAGVHVGLVATALEDGAALLTEVREDADGVAGLLRRLREGGVAAARESGGG</sequence>
<dbReference type="RefSeq" id="WP_086781099.1">
    <property type="nucleotide sequence ID" value="NZ_JAGIOO010000001.1"/>
</dbReference>
<keyword evidence="2" id="KW-1185">Reference proteome</keyword>
<proteinExistence type="predicted"/>
<evidence type="ECO:0000313" key="2">
    <source>
        <dbReference type="Proteomes" id="UP001519363"/>
    </source>
</evidence>
<accession>A0ABS5AC94</accession>
<comment type="caution">
    <text evidence="1">The sequence shown here is derived from an EMBL/GenBank/DDBJ whole genome shotgun (WGS) entry which is preliminary data.</text>
</comment>
<protein>
    <submittedName>
        <fullName evidence="1">Uncharacterized protein YukE</fullName>
    </submittedName>
</protein>
<dbReference type="Proteomes" id="UP001519363">
    <property type="component" value="Unassembled WGS sequence"/>
</dbReference>
<reference evidence="1 2" key="1">
    <citation type="submission" date="2021-03" db="EMBL/GenBank/DDBJ databases">
        <title>Sequencing the genomes of 1000 actinobacteria strains.</title>
        <authorList>
            <person name="Klenk H.-P."/>
        </authorList>
    </citation>
    <scope>NUCLEOTIDE SEQUENCE [LARGE SCALE GENOMIC DNA]</scope>
    <source>
        <strain evidence="1 2">DSM 44580</strain>
    </source>
</reference>